<feature type="region of interest" description="Disordered" evidence="1">
    <location>
        <begin position="158"/>
        <end position="449"/>
    </location>
</feature>
<evidence type="ECO:0000256" key="1">
    <source>
        <dbReference type="SAM" id="MobiDB-lite"/>
    </source>
</evidence>
<feature type="compositionally biased region" description="Polar residues" evidence="1">
    <location>
        <begin position="64"/>
        <end position="85"/>
    </location>
</feature>
<feature type="compositionally biased region" description="Low complexity" evidence="1">
    <location>
        <begin position="225"/>
        <end position="242"/>
    </location>
</feature>
<name>A0AAE0IVK7_9PEZI</name>
<organism evidence="2 3">
    <name type="scientific">Cercophora scortea</name>
    <dbReference type="NCBI Taxonomy" id="314031"/>
    <lineage>
        <taxon>Eukaryota</taxon>
        <taxon>Fungi</taxon>
        <taxon>Dikarya</taxon>
        <taxon>Ascomycota</taxon>
        <taxon>Pezizomycotina</taxon>
        <taxon>Sordariomycetes</taxon>
        <taxon>Sordariomycetidae</taxon>
        <taxon>Sordariales</taxon>
        <taxon>Lasiosphaeriaceae</taxon>
        <taxon>Cercophora</taxon>
    </lineage>
</organism>
<dbReference type="PANTHER" id="PTHR22794">
    <property type="entry name" value="THAP DOMAIN PROTEIN 11"/>
    <property type="match status" value="1"/>
</dbReference>
<reference evidence="2" key="2">
    <citation type="submission" date="2023-06" db="EMBL/GenBank/DDBJ databases">
        <authorList>
            <consortium name="Lawrence Berkeley National Laboratory"/>
            <person name="Haridas S."/>
            <person name="Hensen N."/>
            <person name="Bonometti L."/>
            <person name="Westerberg I."/>
            <person name="Brannstrom I.O."/>
            <person name="Guillou S."/>
            <person name="Cros-Aarteil S."/>
            <person name="Calhoun S."/>
            <person name="Kuo A."/>
            <person name="Mondo S."/>
            <person name="Pangilinan J."/>
            <person name="Riley R."/>
            <person name="Labutti K."/>
            <person name="Andreopoulos B."/>
            <person name="Lipzen A."/>
            <person name="Chen C."/>
            <person name="Yanf M."/>
            <person name="Daum C."/>
            <person name="Ng V."/>
            <person name="Clum A."/>
            <person name="Steindorff A."/>
            <person name="Ohm R."/>
            <person name="Martin F."/>
            <person name="Silar P."/>
            <person name="Natvig D."/>
            <person name="Lalanne C."/>
            <person name="Gautier V."/>
            <person name="Ament-Velasquez S.L."/>
            <person name="Kruys A."/>
            <person name="Hutchinson M.I."/>
            <person name="Powell A.J."/>
            <person name="Barry K."/>
            <person name="Miller A.N."/>
            <person name="Grigoriev I.V."/>
            <person name="Debuchy R."/>
            <person name="Gladieux P."/>
            <person name="Thoren M.H."/>
            <person name="Johannesson H."/>
        </authorList>
    </citation>
    <scope>NUCLEOTIDE SEQUENCE</scope>
    <source>
        <strain evidence="2">SMH4131-1</strain>
    </source>
</reference>
<feature type="region of interest" description="Disordered" evidence="1">
    <location>
        <begin position="550"/>
        <end position="569"/>
    </location>
</feature>
<dbReference type="Proteomes" id="UP001286456">
    <property type="component" value="Unassembled WGS sequence"/>
</dbReference>
<sequence>MARDREGDALGTSQSKRPGLKHLDSSSSQISFRVKGQKHVVGGGTRLHARVPSSKGLHKHHVSASATKLNRRQGSPSPDRSTETPLASLHRRAASDQLSRDSSFTDLKKNASQTSLKRNRSQVEVGKKTKSATNLKRSSSNPAVHKLRAAGFKVHFNLGDDEVDDDEDGQGDGQEDEWVDASTSASPLLSRRSSVAATGQDNSPSVSTDNPRPLSPSPSSHREQAQPAAPAPAEIAHSISRSISRDITDHNQYLTSRILQRTPSQGAPPKMSAENVSVRPGSSRQHSPDSSGSHGASTLSNTPRLANLVRSGSSGGGELTSRFVGNNSQEPGSRMPGGSFLTSAIHGVLPRTTNGTAETNAPRRPRSLASFRQMQDQERAGTQRPDGENLTDDEDPDSAGYSSGARRRRSNGHALATPRDMNRTQQKLNLQRASSSLETAHPHPAMGMGLAGVPVAGPLVGGSGYDVSRDPRLGKLLERTGTEYLVVRRYQNPVARSLARVAQLPGMNKNRQIPRPGTAHSKRGSDFGDGRSASSQQAVRDRDQSVATLMNAQSNGRRPPTPRRAFSSIGMTGAAAYENGEEAARMHERQGLSGASLVDRGEDAETVALLRNLWDKNMDLSASQD</sequence>
<reference evidence="2" key="1">
    <citation type="journal article" date="2023" name="Mol. Phylogenet. Evol.">
        <title>Genome-scale phylogeny and comparative genomics of the fungal order Sordariales.</title>
        <authorList>
            <person name="Hensen N."/>
            <person name="Bonometti L."/>
            <person name="Westerberg I."/>
            <person name="Brannstrom I.O."/>
            <person name="Guillou S."/>
            <person name="Cros-Aarteil S."/>
            <person name="Calhoun S."/>
            <person name="Haridas S."/>
            <person name="Kuo A."/>
            <person name="Mondo S."/>
            <person name="Pangilinan J."/>
            <person name="Riley R."/>
            <person name="LaButti K."/>
            <person name="Andreopoulos B."/>
            <person name="Lipzen A."/>
            <person name="Chen C."/>
            <person name="Yan M."/>
            <person name="Daum C."/>
            <person name="Ng V."/>
            <person name="Clum A."/>
            <person name="Steindorff A."/>
            <person name="Ohm R.A."/>
            <person name="Martin F."/>
            <person name="Silar P."/>
            <person name="Natvig D.O."/>
            <person name="Lalanne C."/>
            <person name="Gautier V."/>
            <person name="Ament-Velasquez S.L."/>
            <person name="Kruys A."/>
            <person name="Hutchinson M.I."/>
            <person name="Powell A.J."/>
            <person name="Barry K."/>
            <person name="Miller A.N."/>
            <person name="Grigoriev I.V."/>
            <person name="Debuchy R."/>
            <person name="Gladieux P."/>
            <person name="Hiltunen Thoren M."/>
            <person name="Johannesson H."/>
        </authorList>
    </citation>
    <scope>NUCLEOTIDE SEQUENCE</scope>
    <source>
        <strain evidence="2">SMH4131-1</strain>
    </source>
</reference>
<feature type="compositionally biased region" description="Polar residues" evidence="1">
    <location>
        <begin position="96"/>
        <end position="116"/>
    </location>
</feature>
<gene>
    <name evidence="2" type="ORF">B0T19DRAFT_92896</name>
</gene>
<feature type="region of interest" description="Disordered" evidence="1">
    <location>
        <begin position="580"/>
        <end position="599"/>
    </location>
</feature>
<proteinExistence type="predicted"/>
<feature type="compositionally biased region" description="Polar residues" evidence="1">
    <location>
        <begin position="181"/>
        <end position="210"/>
    </location>
</feature>
<protein>
    <submittedName>
        <fullName evidence="2">Uncharacterized protein</fullName>
    </submittedName>
</protein>
<feature type="compositionally biased region" description="Acidic residues" evidence="1">
    <location>
        <begin position="159"/>
        <end position="179"/>
    </location>
</feature>
<feature type="compositionally biased region" description="Basic and acidic residues" evidence="1">
    <location>
        <begin position="375"/>
        <end position="387"/>
    </location>
</feature>
<keyword evidence="3" id="KW-1185">Reference proteome</keyword>
<feature type="compositionally biased region" description="Polar residues" evidence="1">
    <location>
        <begin position="280"/>
        <end position="304"/>
    </location>
</feature>
<feature type="region of interest" description="Disordered" evidence="1">
    <location>
        <begin position="505"/>
        <end position="544"/>
    </location>
</feature>
<feature type="compositionally biased region" description="Polar residues" evidence="1">
    <location>
        <begin position="250"/>
        <end position="265"/>
    </location>
</feature>
<feature type="compositionally biased region" description="Polar residues" evidence="1">
    <location>
        <begin position="423"/>
        <end position="438"/>
    </location>
</feature>
<dbReference type="GO" id="GO:0031931">
    <property type="term" value="C:TORC1 complex"/>
    <property type="evidence" value="ECO:0007669"/>
    <property type="project" value="TreeGrafter"/>
</dbReference>
<accession>A0AAE0IVK7</accession>
<evidence type="ECO:0000313" key="3">
    <source>
        <dbReference type="Proteomes" id="UP001286456"/>
    </source>
</evidence>
<comment type="caution">
    <text evidence="2">The sequence shown here is derived from an EMBL/GenBank/DDBJ whole genome shotgun (WGS) entry which is preliminary data.</text>
</comment>
<dbReference type="EMBL" id="JAUEPO010000002">
    <property type="protein sequence ID" value="KAK3332032.1"/>
    <property type="molecule type" value="Genomic_DNA"/>
</dbReference>
<dbReference type="PANTHER" id="PTHR22794:SF2">
    <property type="entry name" value="THAP DOMAIN-CONTAINING PROTEIN 11"/>
    <property type="match status" value="1"/>
</dbReference>
<dbReference type="GO" id="GO:0000329">
    <property type="term" value="C:fungal-type vacuole membrane"/>
    <property type="evidence" value="ECO:0007669"/>
    <property type="project" value="TreeGrafter"/>
</dbReference>
<feature type="compositionally biased region" description="Polar residues" evidence="1">
    <location>
        <begin position="131"/>
        <end position="142"/>
    </location>
</feature>
<dbReference type="AlphaFoldDB" id="A0AAE0IVK7"/>
<evidence type="ECO:0000313" key="2">
    <source>
        <dbReference type="EMBL" id="KAK3332032.1"/>
    </source>
</evidence>
<feature type="region of interest" description="Disordered" evidence="1">
    <location>
        <begin position="1"/>
        <end position="146"/>
    </location>
</feature>